<dbReference type="Pfam" id="PF01965">
    <property type="entry name" value="DJ-1_PfpI"/>
    <property type="match status" value="1"/>
</dbReference>
<organism evidence="2 3">
    <name type="scientific">Candidatus Enterococcus willemsii</name>
    <dbReference type="NCBI Taxonomy" id="1857215"/>
    <lineage>
        <taxon>Bacteria</taxon>
        <taxon>Bacillati</taxon>
        <taxon>Bacillota</taxon>
        <taxon>Bacilli</taxon>
        <taxon>Lactobacillales</taxon>
        <taxon>Enterococcaceae</taxon>
        <taxon>Enterococcus</taxon>
    </lineage>
</organism>
<evidence type="ECO:0000259" key="1">
    <source>
        <dbReference type="Pfam" id="PF01965"/>
    </source>
</evidence>
<dbReference type="EMBL" id="MAEL01000002">
    <property type="protein sequence ID" value="KAF1306190.1"/>
    <property type="molecule type" value="Genomic_DNA"/>
</dbReference>
<dbReference type="Gene3D" id="3.40.50.880">
    <property type="match status" value="1"/>
</dbReference>
<reference evidence="2 3" key="1">
    <citation type="submission" date="2016-06" db="EMBL/GenBank/DDBJ databases">
        <title>Four novel species of enterococci isolated from chicken manure.</title>
        <authorList>
            <person name="Van Tyne D."/>
        </authorList>
    </citation>
    <scope>NUCLEOTIDE SEQUENCE [LARGE SCALE GENOMIC DNA]</scope>
    <source>
        <strain evidence="2 3">CU12B</strain>
    </source>
</reference>
<dbReference type="Proteomes" id="UP000782705">
    <property type="component" value="Unassembled WGS sequence"/>
</dbReference>
<protein>
    <recommendedName>
        <fullName evidence="1">DJ-1/PfpI domain-containing protein</fullName>
    </recommendedName>
</protein>
<proteinExistence type="predicted"/>
<feature type="domain" description="DJ-1/PfpI" evidence="1">
    <location>
        <begin position="4"/>
        <end position="163"/>
    </location>
</feature>
<dbReference type="SUPFAM" id="SSF52317">
    <property type="entry name" value="Class I glutamine amidotransferase-like"/>
    <property type="match status" value="1"/>
</dbReference>
<evidence type="ECO:0000313" key="3">
    <source>
        <dbReference type="Proteomes" id="UP000782705"/>
    </source>
</evidence>
<sequence>MATKKALVLLYTGMSLSEINLLTNYLTIHQPDDQIWTIDTVAAEKIPYATEDQFLVTPTKIFSEIDFSDYEIIIFPGIINPYLVAEDKQLLQFLQPLKTMSNRPLISAISSSPMLLAKAGILEDVTFTSGLFEETLDEFSFFQKENILRQPLVYDAQAHILTAIGFAFREFAIESAKLLGFELPETKFTGPRKAPPYTADELTFYRNPPQDHLS</sequence>
<name>A0ABQ6Z3Z0_9ENTE</name>
<dbReference type="InterPro" id="IPR002818">
    <property type="entry name" value="DJ-1/PfpI"/>
</dbReference>
<gene>
    <name evidence="2" type="ORF">BAU17_10910</name>
</gene>
<accession>A0ABQ6Z3Z0</accession>
<dbReference type="RefSeq" id="WP_161900804.1">
    <property type="nucleotide sequence ID" value="NZ_MAEL01000002.1"/>
</dbReference>
<keyword evidence="3" id="KW-1185">Reference proteome</keyword>
<evidence type="ECO:0000313" key="2">
    <source>
        <dbReference type="EMBL" id="KAF1306190.1"/>
    </source>
</evidence>
<comment type="caution">
    <text evidence="2">The sequence shown here is derived from an EMBL/GenBank/DDBJ whole genome shotgun (WGS) entry which is preliminary data.</text>
</comment>
<dbReference type="InterPro" id="IPR029062">
    <property type="entry name" value="Class_I_gatase-like"/>
</dbReference>